<reference evidence="2" key="1">
    <citation type="journal article" date="2021" name="PeerJ">
        <title>Extensive microbial diversity within the chicken gut microbiome revealed by metagenomics and culture.</title>
        <authorList>
            <person name="Gilroy R."/>
            <person name="Ravi A."/>
            <person name="Getino M."/>
            <person name="Pursley I."/>
            <person name="Horton D.L."/>
            <person name="Alikhan N.F."/>
            <person name="Baker D."/>
            <person name="Gharbi K."/>
            <person name="Hall N."/>
            <person name="Watson M."/>
            <person name="Adriaenssens E.M."/>
            <person name="Foster-Nyarko E."/>
            <person name="Jarju S."/>
            <person name="Secka A."/>
            <person name="Antonio M."/>
            <person name="Oren A."/>
            <person name="Chaudhuri R.R."/>
            <person name="La Ragione R."/>
            <person name="Hildebrand F."/>
            <person name="Pallen M.J."/>
        </authorList>
    </citation>
    <scope>NUCLEOTIDE SEQUENCE</scope>
    <source>
        <strain evidence="2">ChiBcec16_6824</strain>
    </source>
</reference>
<dbReference type="Proteomes" id="UP000823868">
    <property type="component" value="Unassembled WGS sequence"/>
</dbReference>
<reference evidence="2" key="2">
    <citation type="submission" date="2021-04" db="EMBL/GenBank/DDBJ databases">
        <authorList>
            <person name="Gilroy R."/>
        </authorList>
    </citation>
    <scope>NUCLEOTIDE SEQUENCE</scope>
    <source>
        <strain evidence="2">ChiBcec16_6824</strain>
    </source>
</reference>
<sequence>MQAEEMWRDFLATSGLQEVPYTAWAFGASPDQLADLVLRGEKTATSSAYELYGLTGEPLPQAGEYSVILDGSGQAVCVTETLEVFTLPFRDVPASHAFQEGEGDKSLDYWREVHTAFFRACLEKAGLSFSETTPVLCETFRVVYPLPNP</sequence>
<accession>A0A9D1Y975</accession>
<dbReference type="CDD" id="cd06553">
    <property type="entry name" value="ASCH_Ef3133_like"/>
    <property type="match status" value="1"/>
</dbReference>
<dbReference type="PANTHER" id="PTHR39203">
    <property type="entry name" value="CYTOPLASMIC PROTEIN-RELATED"/>
    <property type="match status" value="1"/>
</dbReference>
<evidence type="ECO:0000313" key="2">
    <source>
        <dbReference type="EMBL" id="HIY21803.1"/>
    </source>
</evidence>
<dbReference type="EMBL" id="DXDX01000141">
    <property type="protein sequence ID" value="HIY21803.1"/>
    <property type="molecule type" value="Genomic_DNA"/>
</dbReference>
<dbReference type="InterPro" id="IPR015947">
    <property type="entry name" value="PUA-like_sf"/>
</dbReference>
<dbReference type="AlphaFoldDB" id="A0A9D1Y975"/>
<dbReference type="Pfam" id="PF04266">
    <property type="entry name" value="ASCH"/>
    <property type="match status" value="1"/>
</dbReference>
<protein>
    <submittedName>
        <fullName evidence="2">ASCH domain-containing protein</fullName>
    </submittedName>
</protein>
<dbReference type="PIRSF" id="PIRSF021320">
    <property type="entry name" value="DUF984"/>
    <property type="match status" value="1"/>
</dbReference>
<evidence type="ECO:0000259" key="1">
    <source>
        <dbReference type="SMART" id="SM01022"/>
    </source>
</evidence>
<dbReference type="SMART" id="SM01022">
    <property type="entry name" value="ASCH"/>
    <property type="match status" value="1"/>
</dbReference>
<dbReference type="InterPro" id="IPR007374">
    <property type="entry name" value="ASCH_domain"/>
</dbReference>
<dbReference type="InterPro" id="IPR009326">
    <property type="entry name" value="DUF984"/>
</dbReference>
<gene>
    <name evidence="2" type="ORF">H9841_07885</name>
</gene>
<evidence type="ECO:0000313" key="3">
    <source>
        <dbReference type="Proteomes" id="UP000823868"/>
    </source>
</evidence>
<proteinExistence type="predicted"/>
<dbReference type="PANTHER" id="PTHR39203:SF1">
    <property type="entry name" value="CYTOPLASMIC PROTEIN"/>
    <property type="match status" value="1"/>
</dbReference>
<comment type="caution">
    <text evidence="2">The sequence shown here is derived from an EMBL/GenBank/DDBJ whole genome shotgun (WGS) entry which is preliminary data.</text>
</comment>
<feature type="domain" description="ASCH" evidence="1">
    <location>
        <begin position="24"/>
        <end position="144"/>
    </location>
</feature>
<dbReference type="SUPFAM" id="SSF88697">
    <property type="entry name" value="PUA domain-like"/>
    <property type="match status" value="1"/>
</dbReference>
<dbReference type="Gene3D" id="3.10.400.10">
    <property type="entry name" value="Sulfate adenylyltransferase"/>
    <property type="match status" value="1"/>
</dbReference>
<organism evidence="2 3">
    <name type="scientific">Candidatus Flavonifractor merdigallinarum</name>
    <dbReference type="NCBI Taxonomy" id="2838589"/>
    <lineage>
        <taxon>Bacteria</taxon>
        <taxon>Bacillati</taxon>
        <taxon>Bacillota</taxon>
        <taxon>Clostridia</taxon>
        <taxon>Eubacteriales</taxon>
        <taxon>Oscillospiraceae</taxon>
        <taxon>Flavonifractor</taxon>
    </lineage>
</organism>
<name>A0A9D1Y975_9FIRM</name>